<dbReference type="OrthoDB" id="5427059at2759"/>
<accession>A0A135UV90</accession>
<evidence type="ECO:0008006" key="3">
    <source>
        <dbReference type="Google" id="ProtNLM"/>
    </source>
</evidence>
<proteinExistence type="predicted"/>
<dbReference type="AlphaFoldDB" id="A0A135UV90"/>
<protein>
    <recommendedName>
        <fullName evidence="3">F-box domain-containing protein</fullName>
    </recommendedName>
</protein>
<gene>
    <name evidence="1" type="ORF">CNYM01_13284</name>
</gene>
<dbReference type="EMBL" id="JEMN01000111">
    <property type="protein sequence ID" value="KXH64262.1"/>
    <property type="molecule type" value="Genomic_DNA"/>
</dbReference>
<keyword evidence="2" id="KW-1185">Reference proteome</keyword>
<evidence type="ECO:0000313" key="2">
    <source>
        <dbReference type="Proteomes" id="UP000070054"/>
    </source>
</evidence>
<dbReference type="Proteomes" id="UP000070054">
    <property type="component" value="Unassembled WGS sequence"/>
</dbReference>
<evidence type="ECO:0000313" key="1">
    <source>
        <dbReference type="EMBL" id="KXH64262.1"/>
    </source>
</evidence>
<sequence>MKITKLPCEIVAEILGQLDKVQYLRAPLLSCRLFHDAFTQRPRLAQQIVRKQIPKQLLPYAVVLVHASRVNFSNSTYNVLNLTPEDADTLVFSFTFEGDIVLTSSFPTFSLPQLMTMGTTHELVAEFASQFAGKAWSAIADTLNNTIYTKSMSSHPDLSEKECLRFCRCFYRVELYHGVFTVHNHDEARNVYVTQGNSSLQLETHLEFGDRLRSRVRMLADLAPWEIEQLVAAVEYLDSDFKAATTEALASDAIRDRPISTDKWLCKGLAYLRNLKKKSCVEKRGLLDRGTPMFPARFYLHLRMCHDDRSKALHDTKLDASLQGPDLSDMDDDEGPRKVLSYIDSSYVLKFQCKGLRERAYVFWDNERLEQYDIYSAISSRGSFWTSTAHP</sequence>
<comment type="caution">
    <text evidence="1">The sequence shown here is derived from an EMBL/GenBank/DDBJ whole genome shotgun (WGS) entry which is preliminary data.</text>
</comment>
<reference evidence="1 2" key="1">
    <citation type="submission" date="2014-02" db="EMBL/GenBank/DDBJ databases">
        <title>The genome sequence of Colletotrichum nymphaeae SA-01.</title>
        <authorList>
            <person name="Baroncelli R."/>
            <person name="Thon M.R."/>
        </authorList>
    </citation>
    <scope>NUCLEOTIDE SEQUENCE [LARGE SCALE GENOMIC DNA]</scope>
    <source>
        <strain evidence="1 2">SA-01</strain>
    </source>
</reference>
<organism evidence="1 2">
    <name type="scientific">Colletotrichum nymphaeae SA-01</name>
    <dbReference type="NCBI Taxonomy" id="1460502"/>
    <lineage>
        <taxon>Eukaryota</taxon>
        <taxon>Fungi</taxon>
        <taxon>Dikarya</taxon>
        <taxon>Ascomycota</taxon>
        <taxon>Pezizomycotina</taxon>
        <taxon>Sordariomycetes</taxon>
        <taxon>Hypocreomycetidae</taxon>
        <taxon>Glomerellales</taxon>
        <taxon>Glomerellaceae</taxon>
        <taxon>Colletotrichum</taxon>
        <taxon>Colletotrichum acutatum species complex</taxon>
    </lineage>
</organism>
<name>A0A135UV90_9PEZI</name>